<dbReference type="SMART" id="SM00304">
    <property type="entry name" value="HAMP"/>
    <property type="match status" value="1"/>
</dbReference>
<keyword evidence="4" id="KW-0808">Transferase</keyword>
<dbReference type="EMBL" id="JAHQCR010000029">
    <property type="protein sequence ID" value="MBU9720994.1"/>
    <property type="molecule type" value="Genomic_DNA"/>
</dbReference>
<keyword evidence="5 9" id="KW-0418">Kinase</keyword>
<dbReference type="RefSeq" id="WP_088076323.1">
    <property type="nucleotide sequence ID" value="NZ_JAHQCR010000029.1"/>
</dbReference>
<evidence type="ECO:0000256" key="2">
    <source>
        <dbReference type="ARBA" id="ARBA00022475"/>
    </source>
</evidence>
<keyword evidence="7" id="KW-0812">Transmembrane</keyword>
<evidence type="ECO:0000256" key="6">
    <source>
        <dbReference type="ARBA" id="ARBA00023136"/>
    </source>
</evidence>
<protein>
    <submittedName>
        <fullName evidence="9">Sensor histidine kinase</fullName>
    </submittedName>
</protein>
<evidence type="ECO:0000256" key="1">
    <source>
        <dbReference type="ARBA" id="ARBA00004651"/>
    </source>
</evidence>
<comment type="subcellular location">
    <subcellularLocation>
        <location evidence="1">Cell membrane</location>
        <topology evidence="1">Multi-pass membrane protein</topology>
    </subcellularLocation>
</comment>
<dbReference type="InterPro" id="IPR010559">
    <property type="entry name" value="Sig_transdc_His_kin_internal"/>
</dbReference>
<sequence length="583" mass="67628">MQSPIRFFNNLKLRSKLLILYLLCVFIPIVVTNVTFYSVTTNNIKNQKMDDVDLVLEQITNEFLNVVDQAMGISAGFYSNTRLYEFLDTDYENSIQYIEAFEDFISHYNVYSPLYYSIQDISYYTNNPTVIYAGGIRTLEEAFEEGWYDGSAPGSHPVFVKPDPQEEGDLFSVIRSLDYFRAYSANEKFIRIDINPLSLRQIFNNVTFPGNVYLLNNEGEIEFSNDYSINWRSETVSFNSISLNEDTILLDEKVLPQSYIEGWRMVGVISESDILEELHQSVQFILFFALLNFTIPTIIIILISRSLHVRLARILKYMKKMKEQDFETIDSQEAKDEIGELTIEFNKMTRTIRTLINEVYVANIDKKDLELKEKQAQLSALQSQINPHFLFNALETIRMRSLIKGEKETAKIIQNMAKIFRNSLTWGKEWVTVKEELTLILCFLEIQKYRFGDKLEYSIDIDENVYDSLIPNMAFLPFVENASIHGIESVKDTGLIQIKIKKVNDEVVFTVQDDGSGFEKDKLDKMLDSLKNEESMGESIGIKNVYYRLKLYYKTDFGFSIKSTPGKGTTVEIRLKSEREYIN</sequence>
<dbReference type="Gene3D" id="3.30.565.10">
    <property type="entry name" value="Histidine kinase-like ATPase, C-terminal domain"/>
    <property type="match status" value="1"/>
</dbReference>
<feature type="transmembrane region" description="Helical" evidence="7">
    <location>
        <begin position="284"/>
        <end position="303"/>
    </location>
</feature>
<dbReference type="PANTHER" id="PTHR34220:SF7">
    <property type="entry name" value="SENSOR HISTIDINE KINASE YPDA"/>
    <property type="match status" value="1"/>
</dbReference>
<dbReference type="InterPro" id="IPR003594">
    <property type="entry name" value="HATPase_dom"/>
</dbReference>
<evidence type="ECO:0000256" key="3">
    <source>
        <dbReference type="ARBA" id="ARBA00022553"/>
    </source>
</evidence>
<evidence type="ECO:0000256" key="5">
    <source>
        <dbReference type="ARBA" id="ARBA00022777"/>
    </source>
</evidence>
<feature type="domain" description="HAMP" evidence="8">
    <location>
        <begin position="305"/>
        <end position="357"/>
    </location>
</feature>
<evidence type="ECO:0000256" key="7">
    <source>
        <dbReference type="SAM" id="Phobius"/>
    </source>
</evidence>
<dbReference type="Pfam" id="PF06580">
    <property type="entry name" value="His_kinase"/>
    <property type="match status" value="1"/>
</dbReference>
<dbReference type="PROSITE" id="PS50885">
    <property type="entry name" value="HAMP"/>
    <property type="match status" value="1"/>
</dbReference>
<reference evidence="9 10" key="1">
    <citation type="submission" date="2021-06" db="EMBL/GenBank/DDBJ databases">
        <title>Bacillus sp. RD4P76, an endophyte from a halophyte.</title>
        <authorList>
            <person name="Sun J.-Q."/>
        </authorList>
    </citation>
    <scope>NUCLEOTIDE SEQUENCE [LARGE SCALE GENOMIC DNA]</scope>
    <source>
        <strain evidence="9 10">JCM 17098</strain>
    </source>
</reference>
<dbReference type="Gene3D" id="6.10.340.10">
    <property type="match status" value="1"/>
</dbReference>
<keyword evidence="6 7" id="KW-0472">Membrane</keyword>
<evidence type="ECO:0000256" key="4">
    <source>
        <dbReference type="ARBA" id="ARBA00022679"/>
    </source>
</evidence>
<dbReference type="GO" id="GO:0016301">
    <property type="term" value="F:kinase activity"/>
    <property type="evidence" value="ECO:0007669"/>
    <property type="project" value="UniProtKB-KW"/>
</dbReference>
<name>A0ABS6JR12_9BACI</name>
<evidence type="ECO:0000313" key="9">
    <source>
        <dbReference type="EMBL" id="MBU9720994.1"/>
    </source>
</evidence>
<feature type="transmembrane region" description="Helical" evidence="7">
    <location>
        <begin position="20"/>
        <end position="39"/>
    </location>
</feature>
<dbReference type="InterPro" id="IPR050640">
    <property type="entry name" value="Bact_2-comp_sensor_kinase"/>
</dbReference>
<dbReference type="CDD" id="cd06225">
    <property type="entry name" value="HAMP"/>
    <property type="match status" value="1"/>
</dbReference>
<dbReference type="PANTHER" id="PTHR34220">
    <property type="entry name" value="SENSOR HISTIDINE KINASE YPDA"/>
    <property type="match status" value="1"/>
</dbReference>
<dbReference type="Proteomes" id="UP000790580">
    <property type="component" value="Unassembled WGS sequence"/>
</dbReference>
<dbReference type="InterPro" id="IPR003660">
    <property type="entry name" value="HAMP_dom"/>
</dbReference>
<accession>A0ABS6JR12</accession>
<gene>
    <name evidence="9" type="ORF">KS407_05995</name>
</gene>
<organism evidence="9 10">
    <name type="scientific">Evansella alkalicola</name>
    <dbReference type="NCBI Taxonomy" id="745819"/>
    <lineage>
        <taxon>Bacteria</taxon>
        <taxon>Bacillati</taxon>
        <taxon>Bacillota</taxon>
        <taxon>Bacilli</taxon>
        <taxon>Bacillales</taxon>
        <taxon>Bacillaceae</taxon>
        <taxon>Evansella</taxon>
    </lineage>
</organism>
<dbReference type="SUPFAM" id="SSF158472">
    <property type="entry name" value="HAMP domain-like"/>
    <property type="match status" value="1"/>
</dbReference>
<comment type="caution">
    <text evidence="9">The sequence shown here is derived from an EMBL/GenBank/DDBJ whole genome shotgun (WGS) entry which is preliminary data.</text>
</comment>
<dbReference type="InterPro" id="IPR036890">
    <property type="entry name" value="HATPase_C_sf"/>
</dbReference>
<dbReference type="SUPFAM" id="SSF55874">
    <property type="entry name" value="ATPase domain of HSP90 chaperone/DNA topoisomerase II/histidine kinase"/>
    <property type="match status" value="1"/>
</dbReference>
<keyword evidence="10" id="KW-1185">Reference proteome</keyword>
<dbReference type="Pfam" id="PF02518">
    <property type="entry name" value="HATPase_c"/>
    <property type="match status" value="1"/>
</dbReference>
<keyword evidence="3" id="KW-0597">Phosphoprotein</keyword>
<keyword evidence="2" id="KW-1003">Cell membrane</keyword>
<evidence type="ECO:0000313" key="10">
    <source>
        <dbReference type="Proteomes" id="UP000790580"/>
    </source>
</evidence>
<evidence type="ECO:0000259" key="8">
    <source>
        <dbReference type="PROSITE" id="PS50885"/>
    </source>
</evidence>
<keyword evidence="7" id="KW-1133">Transmembrane helix</keyword>
<proteinExistence type="predicted"/>